<dbReference type="EMBL" id="JAVDVI010000016">
    <property type="protein sequence ID" value="MDR6969142.1"/>
    <property type="molecule type" value="Genomic_DNA"/>
</dbReference>
<accession>A0ABU1TTD7</accession>
<dbReference type="Pfam" id="PF18962">
    <property type="entry name" value="Por_Secre_tail"/>
    <property type="match status" value="1"/>
</dbReference>
<organism evidence="4 5">
    <name type="scientific">Flavobacterium arsenatis</name>
    <dbReference type="NCBI Taxonomy" id="1484332"/>
    <lineage>
        <taxon>Bacteria</taxon>
        <taxon>Pseudomonadati</taxon>
        <taxon>Bacteroidota</taxon>
        <taxon>Flavobacteriia</taxon>
        <taxon>Flavobacteriales</taxon>
        <taxon>Flavobacteriaceae</taxon>
        <taxon>Flavobacterium</taxon>
    </lineage>
</organism>
<name>A0ABU1TTD7_9FLAO</name>
<comment type="caution">
    <text evidence="4">The sequence shown here is derived from an EMBL/GenBank/DDBJ whole genome shotgun (WGS) entry which is preliminary data.</text>
</comment>
<feature type="domain" description="Fibronectin type-III" evidence="3">
    <location>
        <begin position="710"/>
        <end position="803"/>
    </location>
</feature>
<evidence type="ECO:0000259" key="3">
    <source>
        <dbReference type="PROSITE" id="PS50853"/>
    </source>
</evidence>
<dbReference type="NCBIfam" id="NF038128">
    <property type="entry name" value="choice_anch_J"/>
    <property type="match status" value="3"/>
</dbReference>
<keyword evidence="1 2" id="KW-0732">Signal</keyword>
<dbReference type="InterPro" id="IPR036116">
    <property type="entry name" value="FN3_sf"/>
</dbReference>
<dbReference type="Proteomes" id="UP001255185">
    <property type="component" value="Unassembled WGS sequence"/>
</dbReference>
<dbReference type="Gene3D" id="2.60.40.10">
    <property type="entry name" value="Immunoglobulins"/>
    <property type="match status" value="4"/>
</dbReference>
<dbReference type="SUPFAM" id="SSF49265">
    <property type="entry name" value="Fibronectin type III"/>
    <property type="match status" value="2"/>
</dbReference>
<dbReference type="Pfam" id="PF00041">
    <property type="entry name" value="fn3"/>
    <property type="match status" value="1"/>
</dbReference>
<sequence length="1462" mass="158083">MKKITFCLLLFLAMFQSQGQVLIGNGSTLKNLPINPNYGYSYSQSIYTAAEINAAGEITGISWLYGGPAGSSIPNSQNLKVFLGHTTKSAFSNSGSDWEATSNLTEVYQGGIVVNGPGWASITFTTPFNYNGTDNLIVATAELSTPYDPWTNMFVSHELADNRSMIYQSDGTLPNLESPQNGNAINFLPNIIFSGIQQSCPTPFFLTAVVATNDFAVVVWTNGAQGPDNSSQYYLSVTNEAPTSSTEPTGSGNPAMLNSLEADTLYYIWVRNFCDGTAGEWSYPTSFRTECNTQTSFTENFDTTPVNSLPACWSSIVRGPGTGTSTTALTFEGEAFTGTNSARLFNGTTGNAADIILVSPKLSNLATNTHRLRFYADSNNTSGLVIGTLNNNTINATFTPLPNATIEISTEYQEYAVSFSDYTGTDTYIGFRLNAPSDYSPVSLDNIRWEPVPACGDVTEIAVGNIQPETVTVSWAESGETGFEVAYDLVSGATDPNSLTPSTTANASIELTDLIANSHYNVWVRSTCESGVGSWFGPTTFKSECYSISGLNENFDSVTAPALPDCWTSFIRGASGNTSAGVSVTASGSSSAPNAAIITPGAYITVDTDNDVILVGPNSTEVGAGTHRLKFSVRGNGNLQVGTLNNTTSTAIFTSLENITVTNSYQEFVVDFSAYQGNDTHFGFRVNNTAAYSYTYIDNVKWEVSPACPDVQSLVLESITPNSATISWEESGTEDAWEIVYGAPDTTDPSTLTDDIIAADESIKEITGLEDYTSYAAWVRSDCGTDKGAWIGPIFFKTDCLPTNALNENFDAVANNSLPACWTSIVRGTTGTAFAKVTTSYAHTPSKSVEMYNQNQTDDNDVILVSPNLGNLSAGTHRLRFFSSFHNASSVEVGTLDLNTPNAVFTAIEEINLTNNFVEYTVDFTQWTELTDQYIGIRLSKNGTNSYAHIDDVVWEVAPLCPSVINVEVSDITPETAFATWEMGEQLTDNWEISYATSDITDADLGIISETANMQEHQFEGLTPNTQYNVWVRSLCEDNNGEWVGPKVFMTKCVPGTSFNENFDSTPAFSLPSCWSKIIRGDFNAQNFASVNNIALSPNSAPNNISMFNSGYNASNDIILVSPPMDNLANGTHKLTLFLKGQNNLTGIQIGTLDTNTNEAVFTEFTTIDVTSSYAQYTIDFSDYDGSDLYIGIRHSALQGNRALYVDNVVWEPIVTEACPAVSEVNENFDTTAIDTVPECWTAILRGPSENTFDSIGVRFMDGAPTTPHTMNITKGLSTAEDDQILVLPKLSNLSAGTHKLAFSHAGPPCQIEVGTLSDNTENAVFTFKEAFTVGSDWTQSVSDFANYAGTDTYIGLRLNGGASAFVSMFVDNVIWTSDLGTGSFDNSKFAYYPNPVKNILNLSYEQNITDVAVYNLLGQEIITKKFNANQTQIDMSGLASGTYLVKVTANNTNKTFKVIKE</sequence>
<dbReference type="InterPro" id="IPR026444">
    <property type="entry name" value="Secre_tail"/>
</dbReference>
<feature type="signal peptide" evidence="2">
    <location>
        <begin position="1"/>
        <end position="19"/>
    </location>
</feature>
<dbReference type="InterPro" id="IPR003961">
    <property type="entry name" value="FN3_dom"/>
</dbReference>
<dbReference type="Gene3D" id="2.60.120.200">
    <property type="match status" value="4"/>
</dbReference>
<evidence type="ECO:0000256" key="2">
    <source>
        <dbReference type="SAM" id="SignalP"/>
    </source>
</evidence>
<dbReference type="PROSITE" id="PS50853">
    <property type="entry name" value="FN3"/>
    <property type="match status" value="4"/>
</dbReference>
<protein>
    <recommendedName>
        <fullName evidence="3">Fibronectin type-III domain-containing protein</fullName>
    </recommendedName>
</protein>
<evidence type="ECO:0000256" key="1">
    <source>
        <dbReference type="ARBA" id="ARBA00022729"/>
    </source>
</evidence>
<evidence type="ECO:0000313" key="4">
    <source>
        <dbReference type="EMBL" id="MDR6969142.1"/>
    </source>
</evidence>
<dbReference type="NCBIfam" id="TIGR04183">
    <property type="entry name" value="Por_Secre_tail"/>
    <property type="match status" value="1"/>
</dbReference>
<dbReference type="CDD" id="cd00063">
    <property type="entry name" value="FN3"/>
    <property type="match status" value="4"/>
</dbReference>
<feature type="domain" description="Fibronectin type-III" evidence="3">
    <location>
        <begin position="963"/>
        <end position="1054"/>
    </location>
</feature>
<dbReference type="SMART" id="SM00060">
    <property type="entry name" value="FN3"/>
    <property type="match status" value="4"/>
</dbReference>
<feature type="chain" id="PRO_5046039226" description="Fibronectin type-III domain-containing protein" evidence="2">
    <location>
        <begin position="20"/>
        <end position="1462"/>
    </location>
</feature>
<dbReference type="InterPro" id="IPR013783">
    <property type="entry name" value="Ig-like_fold"/>
</dbReference>
<dbReference type="RefSeq" id="WP_310027901.1">
    <property type="nucleotide sequence ID" value="NZ_JAVDVI010000016.1"/>
</dbReference>
<feature type="domain" description="Fibronectin type-III" evidence="3">
    <location>
        <begin position="202"/>
        <end position="292"/>
    </location>
</feature>
<reference evidence="4 5" key="1">
    <citation type="submission" date="2023-07" db="EMBL/GenBank/DDBJ databases">
        <title>Sorghum-associated microbial communities from plants grown in Nebraska, USA.</title>
        <authorList>
            <person name="Schachtman D."/>
        </authorList>
    </citation>
    <scope>NUCLEOTIDE SEQUENCE [LARGE SCALE GENOMIC DNA]</scope>
    <source>
        <strain evidence="4 5">3773</strain>
    </source>
</reference>
<gene>
    <name evidence="4" type="ORF">J2X31_003169</name>
</gene>
<keyword evidence="5" id="KW-1185">Reference proteome</keyword>
<proteinExistence type="predicted"/>
<feature type="domain" description="Fibronectin type-III" evidence="3">
    <location>
        <begin position="454"/>
        <end position="546"/>
    </location>
</feature>
<evidence type="ECO:0000313" key="5">
    <source>
        <dbReference type="Proteomes" id="UP001255185"/>
    </source>
</evidence>